<gene>
    <name evidence="2" type="ORF">Dac01nite_19560</name>
</gene>
<dbReference type="RefSeq" id="WP_203656463.1">
    <property type="nucleotide sequence ID" value="NZ_BONR01000004.1"/>
</dbReference>
<dbReference type="GO" id="GO:0010181">
    <property type="term" value="F:FMN binding"/>
    <property type="evidence" value="ECO:0007669"/>
    <property type="project" value="TreeGrafter"/>
</dbReference>
<organism evidence="2 3">
    <name type="scientific">Demequina activiva</name>
    <dbReference type="NCBI Taxonomy" id="1582364"/>
    <lineage>
        <taxon>Bacteria</taxon>
        <taxon>Bacillati</taxon>
        <taxon>Actinomycetota</taxon>
        <taxon>Actinomycetes</taxon>
        <taxon>Micrococcales</taxon>
        <taxon>Demequinaceae</taxon>
        <taxon>Demequina</taxon>
    </lineage>
</organism>
<dbReference type="PANTHER" id="PTHR30543">
    <property type="entry name" value="CHROMATE REDUCTASE"/>
    <property type="match status" value="1"/>
</dbReference>
<dbReference type="Gene3D" id="3.40.50.360">
    <property type="match status" value="1"/>
</dbReference>
<dbReference type="InterPro" id="IPR005025">
    <property type="entry name" value="FMN_Rdtase-like_dom"/>
</dbReference>
<dbReference type="Pfam" id="PF03358">
    <property type="entry name" value="FMN_red"/>
    <property type="match status" value="1"/>
</dbReference>
<dbReference type="InterPro" id="IPR029039">
    <property type="entry name" value="Flavoprotein-like_sf"/>
</dbReference>
<dbReference type="InterPro" id="IPR050712">
    <property type="entry name" value="NAD(P)H-dep_reductase"/>
</dbReference>
<name>A0A919Q376_9MICO</name>
<reference evidence="2" key="1">
    <citation type="submission" date="2021-01" db="EMBL/GenBank/DDBJ databases">
        <title>Whole genome shotgun sequence of Demequina activiva NBRC 110675.</title>
        <authorList>
            <person name="Komaki H."/>
            <person name="Tamura T."/>
        </authorList>
    </citation>
    <scope>NUCLEOTIDE SEQUENCE</scope>
    <source>
        <strain evidence="2">NBRC 110675</strain>
    </source>
</reference>
<dbReference type="SUPFAM" id="SSF52218">
    <property type="entry name" value="Flavoproteins"/>
    <property type="match status" value="1"/>
</dbReference>
<evidence type="ECO:0000313" key="3">
    <source>
        <dbReference type="Proteomes" id="UP000652354"/>
    </source>
</evidence>
<sequence length="230" mass="23754">MATIGLLLGPLPRARTTRRVARLMHEAASSSTRLVELDLTAVPHHAPYTDVPAGATALAWKRAVADLDGLLVLTPAHERSVPGALKNALDWAGGAVAPNALAGLPVVIAGVCEGQAPRFSAIQHLRAVLADSGAHLKSQPEITLTIAPDSFGEDDACGDDALTVGARELLSIAAGFVAHQSRTGIEREARTLPDALEPDVLVPDILEAATGPRSAVDGVPVVDEVRAPAP</sequence>
<dbReference type="Proteomes" id="UP000652354">
    <property type="component" value="Unassembled WGS sequence"/>
</dbReference>
<accession>A0A919Q376</accession>
<dbReference type="PANTHER" id="PTHR30543:SF21">
    <property type="entry name" value="NAD(P)H-DEPENDENT FMN REDUCTASE LOT6"/>
    <property type="match status" value="1"/>
</dbReference>
<dbReference type="GO" id="GO:0016491">
    <property type="term" value="F:oxidoreductase activity"/>
    <property type="evidence" value="ECO:0007669"/>
    <property type="project" value="InterPro"/>
</dbReference>
<feature type="domain" description="NADPH-dependent FMN reductase-like" evidence="1">
    <location>
        <begin position="4"/>
        <end position="142"/>
    </location>
</feature>
<dbReference type="GO" id="GO:0005829">
    <property type="term" value="C:cytosol"/>
    <property type="evidence" value="ECO:0007669"/>
    <property type="project" value="TreeGrafter"/>
</dbReference>
<proteinExistence type="predicted"/>
<keyword evidence="3" id="KW-1185">Reference proteome</keyword>
<evidence type="ECO:0000259" key="1">
    <source>
        <dbReference type="Pfam" id="PF03358"/>
    </source>
</evidence>
<protein>
    <recommendedName>
        <fullName evidence="1">NADPH-dependent FMN reductase-like domain-containing protein</fullName>
    </recommendedName>
</protein>
<dbReference type="EMBL" id="BONR01000004">
    <property type="protein sequence ID" value="GIG55204.1"/>
    <property type="molecule type" value="Genomic_DNA"/>
</dbReference>
<evidence type="ECO:0000313" key="2">
    <source>
        <dbReference type="EMBL" id="GIG55204.1"/>
    </source>
</evidence>
<comment type="caution">
    <text evidence="2">The sequence shown here is derived from an EMBL/GenBank/DDBJ whole genome shotgun (WGS) entry which is preliminary data.</text>
</comment>
<dbReference type="AlphaFoldDB" id="A0A919Q376"/>